<gene>
    <name evidence="1" type="ORF">Cpap_0420</name>
</gene>
<reference evidence="1" key="1">
    <citation type="submission" date="2009-07" db="EMBL/GenBank/DDBJ databases">
        <authorList>
            <consortium name="US DOE Joint Genome Institute (JGI-PGF)"/>
            <person name="Lucas S."/>
            <person name="Copeland A."/>
            <person name="Lapidus A."/>
            <person name="Glavina del Rio T."/>
            <person name="Tice H."/>
            <person name="Bruce D."/>
            <person name="Goodwin L."/>
            <person name="Pitluck S."/>
            <person name="Larimer F."/>
            <person name="Land M.L."/>
            <person name="Mouttaki H."/>
            <person name="He Z."/>
            <person name="Zhou J."/>
            <person name="Hemme C.L."/>
        </authorList>
    </citation>
    <scope>NUCLEOTIDE SEQUENCE [LARGE SCALE GENOMIC DNA]</scope>
    <source>
        <strain evidence="1">DSM 2782</strain>
    </source>
</reference>
<dbReference type="AlphaFoldDB" id="F1THC3"/>
<dbReference type="RefSeq" id="WP_004621782.1">
    <property type="nucleotide sequence ID" value="NZ_ACXX02000016.1"/>
</dbReference>
<dbReference type="Proteomes" id="UP000003860">
    <property type="component" value="Unassembled WGS sequence"/>
</dbReference>
<sequence length="89" mass="10429">MKWDEVRKLYPDQWVKLQITNSHTDDFYLYIDEMKVINPIENDKAATLELTKSIGNNLVFHTSHDIIKTNLIKSMGLFRLINKSVDFGD</sequence>
<comment type="caution">
    <text evidence="1">The sequence shown here is derived from an EMBL/GenBank/DDBJ whole genome shotgun (WGS) entry which is preliminary data.</text>
</comment>
<evidence type="ECO:0000313" key="2">
    <source>
        <dbReference type="Proteomes" id="UP000003860"/>
    </source>
</evidence>
<dbReference type="eggNOG" id="ENOG50331DU">
    <property type="taxonomic scope" value="Bacteria"/>
</dbReference>
<evidence type="ECO:0000313" key="1">
    <source>
        <dbReference type="EMBL" id="EGD46126.1"/>
    </source>
</evidence>
<dbReference type="EMBL" id="ACXX02000016">
    <property type="protein sequence ID" value="EGD46126.1"/>
    <property type="molecule type" value="Genomic_DNA"/>
</dbReference>
<reference evidence="1" key="2">
    <citation type="submission" date="2011-01" db="EMBL/GenBank/DDBJ databases">
        <title>The Non-contiguous Finished genome of Clostridium papyrosolvens.</title>
        <authorList>
            <person name="Lucas S."/>
            <person name="Copeland A."/>
            <person name="Lapidus A."/>
            <person name="Cheng J.-F."/>
            <person name="Goodwin L."/>
            <person name="Pitluck S."/>
            <person name="Misra M."/>
            <person name="Chertkov O."/>
            <person name="Detter J.C."/>
            <person name="Han C."/>
            <person name="Tapia R."/>
            <person name="Land M."/>
            <person name="Hauser L."/>
            <person name="Kyrpides N."/>
            <person name="Ivanova N."/>
            <person name="Pagani I."/>
            <person name="Mouttaki H."/>
            <person name="He Z."/>
            <person name="Zhou J."/>
            <person name="Hemme C.L."/>
            <person name="Woyke T."/>
        </authorList>
    </citation>
    <scope>NUCLEOTIDE SEQUENCE [LARGE SCALE GENOMIC DNA]</scope>
    <source>
        <strain evidence="1">DSM 2782</strain>
    </source>
</reference>
<accession>F1THC3</accession>
<keyword evidence="2" id="KW-1185">Reference proteome</keyword>
<protein>
    <submittedName>
        <fullName evidence="1">Uncharacterized protein</fullName>
    </submittedName>
</protein>
<organism evidence="1 2">
    <name type="scientific">Ruminiclostridium papyrosolvens DSM 2782</name>
    <dbReference type="NCBI Taxonomy" id="588581"/>
    <lineage>
        <taxon>Bacteria</taxon>
        <taxon>Bacillati</taxon>
        <taxon>Bacillota</taxon>
        <taxon>Clostridia</taxon>
        <taxon>Eubacteriales</taxon>
        <taxon>Oscillospiraceae</taxon>
        <taxon>Ruminiclostridium</taxon>
    </lineage>
</organism>
<name>F1THC3_9FIRM</name>
<proteinExistence type="predicted"/>